<feature type="compositionally biased region" description="Pro residues" evidence="1">
    <location>
        <begin position="1"/>
        <end position="33"/>
    </location>
</feature>
<accession>A0ABM4QSK7</accession>
<feature type="compositionally biased region" description="Acidic residues" evidence="1">
    <location>
        <begin position="165"/>
        <end position="174"/>
    </location>
</feature>
<name>A0ABM4QSK7_BOSIN</name>
<keyword evidence="2" id="KW-1185">Reference proteome</keyword>
<dbReference type="GeneID" id="139176834"/>
<dbReference type="Proteomes" id="UP001652663">
    <property type="component" value="Chromosome 17"/>
</dbReference>
<proteinExistence type="predicted"/>
<evidence type="ECO:0000256" key="1">
    <source>
        <dbReference type="SAM" id="MobiDB-lite"/>
    </source>
</evidence>
<feature type="region of interest" description="Disordered" evidence="1">
    <location>
        <begin position="1"/>
        <end position="99"/>
    </location>
</feature>
<feature type="compositionally biased region" description="Gly residues" evidence="1">
    <location>
        <begin position="42"/>
        <end position="51"/>
    </location>
</feature>
<organism evidence="2 3">
    <name type="scientific">Bos indicus</name>
    <name type="common">Zebu</name>
    <dbReference type="NCBI Taxonomy" id="9915"/>
    <lineage>
        <taxon>Eukaryota</taxon>
        <taxon>Metazoa</taxon>
        <taxon>Chordata</taxon>
        <taxon>Craniata</taxon>
        <taxon>Vertebrata</taxon>
        <taxon>Euteleostomi</taxon>
        <taxon>Mammalia</taxon>
        <taxon>Eutheria</taxon>
        <taxon>Laurasiatheria</taxon>
        <taxon>Artiodactyla</taxon>
        <taxon>Ruminantia</taxon>
        <taxon>Pecora</taxon>
        <taxon>Bovidae</taxon>
        <taxon>Bovinae</taxon>
        <taxon>Bos</taxon>
    </lineage>
</organism>
<evidence type="ECO:0000313" key="2">
    <source>
        <dbReference type="Proteomes" id="UP001652663"/>
    </source>
</evidence>
<dbReference type="RefSeq" id="XP_070626290.1">
    <property type="nucleotide sequence ID" value="XM_070770189.1"/>
</dbReference>
<reference evidence="3" key="1">
    <citation type="submission" date="2025-08" db="UniProtKB">
        <authorList>
            <consortium name="RefSeq"/>
        </authorList>
    </citation>
    <scope>IDENTIFICATION</scope>
    <source>
        <tissue evidence="3">Blood</tissue>
    </source>
</reference>
<feature type="region of interest" description="Disordered" evidence="1">
    <location>
        <begin position="142"/>
        <end position="174"/>
    </location>
</feature>
<protein>
    <submittedName>
        <fullName evidence="3">Uncharacterized protein</fullName>
    </submittedName>
</protein>
<sequence length="174" mass="18918">MVAPALHPPPRLLPLGLLPPPPGHSSPPPPPRPLRALLPSPRGGGEGGYGGTASHRRACQTRAGYLYPAGPRRPRPTPARPTCFRGRLESRPPCSPPTSQTRLLSYAYKRLNVFPHQHTWPPPHFLVFIQQRTETVPVRMGTDSGPLPGSCSRTPMDPSQCSADYETEATEGEE</sequence>
<evidence type="ECO:0000313" key="3">
    <source>
        <dbReference type="RefSeq" id="XP_070626290.1"/>
    </source>
</evidence>
<gene>
    <name evidence="3" type="primary">LOC139176834</name>
</gene>
<feature type="compositionally biased region" description="Polar residues" evidence="1">
    <location>
        <begin position="151"/>
        <end position="162"/>
    </location>
</feature>